<reference evidence="3 4" key="1">
    <citation type="submission" date="2017-06" db="EMBL/GenBank/DDBJ databases">
        <authorList>
            <person name="Kim H.J."/>
            <person name="Triplett B.A."/>
        </authorList>
    </citation>
    <scope>NUCLEOTIDE SEQUENCE [LARGE SCALE GENOMIC DNA]</scope>
    <source>
        <strain evidence="3 4">DSM 8800</strain>
    </source>
</reference>
<proteinExistence type="predicted"/>
<dbReference type="InterPro" id="IPR058465">
    <property type="entry name" value="DUF8152"/>
</dbReference>
<name>A0A238W233_HALVU</name>
<dbReference type="OrthoDB" id="204708at2157"/>
<keyword evidence="4" id="KW-1185">Reference proteome</keyword>
<organism evidence="3 4">
    <name type="scientific">Halorubrum vacuolatum</name>
    <name type="common">Natronobacterium vacuolatum</name>
    <dbReference type="NCBI Taxonomy" id="63740"/>
    <lineage>
        <taxon>Archaea</taxon>
        <taxon>Methanobacteriati</taxon>
        <taxon>Methanobacteriota</taxon>
        <taxon>Stenosarchaea group</taxon>
        <taxon>Halobacteria</taxon>
        <taxon>Halobacteriales</taxon>
        <taxon>Haloferacaceae</taxon>
        <taxon>Halorubrum</taxon>
    </lineage>
</organism>
<sequence length="97" mass="10345">MGAFDADPEDDDFDAAAALHRHLEATEERPVAREAGWHLGEAQALAGQIAAGGLEPGVVRDRAETILDLLGEFETTGDPEADDHVEAARELASRLAR</sequence>
<feature type="domain" description="DUF8152" evidence="2">
    <location>
        <begin position="16"/>
        <end position="95"/>
    </location>
</feature>
<dbReference type="Proteomes" id="UP000198397">
    <property type="component" value="Unassembled WGS sequence"/>
</dbReference>
<feature type="region of interest" description="Disordered" evidence="1">
    <location>
        <begin position="74"/>
        <end position="97"/>
    </location>
</feature>
<evidence type="ECO:0000313" key="4">
    <source>
        <dbReference type="Proteomes" id="UP000198397"/>
    </source>
</evidence>
<feature type="compositionally biased region" description="Basic and acidic residues" evidence="1">
    <location>
        <begin position="82"/>
        <end position="97"/>
    </location>
</feature>
<evidence type="ECO:0000259" key="2">
    <source>
        <dbReference type="Pfam" id="PF26479"/>
    </source>
</evidence>
<evidence type="ECO:0000313" key="3">
    <source>
        <dbReference type="EMBL" id="SNR40471.1"/>
    </source>
</evidence>
<gene>
    <name evidence="3" type="ORF">SAMN06264855_10539</name>
</gene>
<dbReference type="RefSeq" id="WP_089384318.1">
    <property type="nucleotide sequence ID" value="NZ_FZNQ01000005.1"/>
</dbReference>
<dbReference type="Pfam" id="PF26479">
    <property type="entry name" value="DUF8152"/>
    <property type="match status" value="1"/>
</dbReference>
<evidence type="ECO:0000256" key="1">
    <source>
        <dbReference type="SAM" id="MobiDB-lite"/>
    </source>
</evidence>
<dbReference type="AlphaFoldDB" id="A0A238W233"/>
<accession>A0A238W233</accession>
<protein>
    <recommendedName>
        <fullName evidence="2">DUF8152 domain-containing protein</fullName>
    </recommendedName>
</protein>
<dbReference type="EMBL" id="FZNQ01000005">
    <property type="protein sequence ID" value="SNR40471.1"/>
    <property type="molecule type" value="Genomic_DNA"/>
</dbReference>